<evidence type="ECO:0000313" key="12">
    <source>
        <dbReference type="EMBL" id="QNH54333.1"/>
    </source>
</evidence>
<dbReference type="RefSeq" id="WP_185980336.1">
    <property type="nucleotide sequence ID" value="NZ_CP060204.1"/>
</dbReference>
<evidence type="ECO:0000256" key="8">
    <source>
        <dbReference type="ARBA" id="ARBA00047989"/>
    </source>
</evidence>
<dbReference type="InterPro" id="IPR003730">
    <property type="entry name" value="Cu_polyphenol_OxRdtase"/>
</dbReference>
<dbReference type="GO" id="GO:0017061">
    <property type="term" value="F:S-methyl-5-thioadenosine phosphorylase activity"/>
    <property type="evidence" value="ECO:0007669"/>
    <property type="project" value="UniProtKB-EC"/>
</dbReference>
<evidence type="ECO:0000256" key="7">
    <source>
        <dbReference type="ARBA" id="ARBA00022833"/>
    </source>
</evidence>
<name>A0A7G7VJP0_9FIRM</name>
<dbReference type="InterPro" id="IPR011324">
    <property type="entry name" value="Cytotoxic_necrot_fac-like_cat"/>
</dbReference>
<accession>A0A7G7VJP0</accession>
<evidence type="ECO:0000256" key="9">
    <source>
        <dbReference type="ARBA" id="ARBA00048968"/>
    </source>
</evidence>
<dbReference type="PANTHER" id="PTHR30616">
    <property type="entry name" value="UNCHARACTERIZED PROTEIN YFIH"/>
    <property type="match status" value="1"/>
</dbReference>
<comment type="catalytic activity">
    <reaction evidence="10">
        <text>S-methyl-5'-thioadenosine + phosphate = 5-(methylsulfanyl)-alpha-D-ribose 1-phosphate + adenine</text>
        <dbReference type="Rhea" id="RHEA:11852"/>
        <dbReference type="ChEBI" id="CHEBI:16708"/>
        <dbReference type="ChEBI" id="CHEBI:17509"/>
        <dbReference type="ChEBI" id="CHEBI:43474"/>
        <dbReference type="ChEBI" id="CHEBI:58533"/>
        <dbReference type="EC" id="2.4.2.28"/>
    </reaction>
    <physiologicalReaction direction="left-to-right" evidence="10">
        <dbReference type="Rhea" id="RHEA:11853"/>
    </physiologicalReaction>
</comment>
<keyword evidence="13" id="KW-1185">Reference proteome</keyword>
<dbReference type="GO" id="GO:0005507">
    <property type="term" value="F:copper ion binding"/>
    <property type="evidence" value="ECO:0007669"/>
    <property type="project" value="TreeGrafter"/>
</dbReference>
<sequence length="271" mass="29401">MSFVLRHIRDNIWSGRLDIFPEDRLVHGFSARQGGVSVAPFDALNMALHVGDDPAHVWENRRRYFAALGLDAERICTIRQVHGTEIVRAFRRDAGRGARDYADALADADAVITNDSGVALMLCYADCVPVLLYDPVHNAVGVVHAGWKGTVQRIAAQTVARMGEEFGTEPSDVIAGIGPSIGAGCYTVGAEVAERFRTAFPSYADEIIEERDGAIHLDLWSANRLQLVEAGVAAGNIDSADTCTSCDRAFFYSYRAAGGRTGRLAAVMELR</sequence>
<dbReference type="Proteomes" id="UP000515480">
    <property type="component" value="Chromosome"/>
</dbReference>
<keyword evidence="5" id="KW-0479">Metal-binding</keyword>
<evidence type="ECO:0000256" key="4">
    <source>
        <dbReference type="ARBA" id="ARBA00022679"/>
    </source>
</evidence>
<comment type="similarity">
    <text evidence="3 11">Belongs to the purine nucleoside phosphorylase YfiH/LACC1 family.</text>
</comment>
<protein>
    <recommendedName>
        <fullName evidence="11">Purine nucleoside phosphorylase</fullName>
    </recommendedName>
</protein>
<evidence type="ECO:0000256" key="2">
    <source>
        <dbReference type="ARBA" id="ARBA00003215"/>
    </source>
</evidence>
<dbReference type="PANTHER" id="PTHR30616:SF2">
    <property type="entry name" value="PURINE NUCLEOSIDE PHOSPHORYLASE LACC1"/>
    <property type="match status" value="1"/>
</dbReference>
<keyword evidence="7" id="KW-0862">Zinc</keyword>
<dbReference type="GO" id="GO:0016787">
    <property type="term" value="F:hydrolase activity"/>
    <property type="evidence" value="ECO:0007669"/>
    <property type="project" value="UniProtKB-KW"/>
</dbReference>
<comment type="catalytic activity">
    <reaction evidence="1">
        <text>inosine + phosphate = alpha-D-ribose 1-phosphate + hypoxanthine</text>
        <dbReference type="Rhea" id="RHEA:27646"/>
        <dbReference type="ChEBI" id="CHEBI:17368"/>
        <dbReference type="ChEBI" id="CHEBI:17596"/>
        <dbReference type="ChEBI" id="CHEBI:43474"/>
        <dbReference type="ChEBI" id="CHEBI:57720"/>
        <dbReference type="EC" id="2.4.2.1"/>
    </reaction>
    <physiologicalReaction direction="left-to-right" evidence="1">
        <dbReference type="Rhea" id="RHEA:27647"/>
    </physiologicalReaction>
</comment>
<dbReference type="AlphaFoldDB" id="A0A7G7VJP0"/>
<evidence type="ECO:0000256" key="10">
    <source>
        <dbReference type="ARBA" id="ARBA00049893"/>
    </source>
</evidence>
<dbReference type="SUPFAM" id="SSF64438">
    <property type="entry name" value="CNF1/YfiH-like putative cysteine hydrolases"/>
    <property type="match status" value="1"/>
</dbReference>
<evidence type="ECO:0000256" key="11">
    <source>
        <dbReference type="RuleBase" id="RU361274"/>
    </source>
</evidence>
<comment type="catalytic activity">
    <reaction evidence="8">
        <text>adenosine + H2O + H(+) = inosine + NH4(+)</text>
        <dbReference type="Rhea" id="RHEA:24408"/>
        <dbReference type="ChEBI" id="CHEBI:15377"/>
        <dbReference type="ChEBI" id="CHEBI:15378"/>
        <dbReference type="ChEBI" id="CHEBI:16335"/>
        <dbReference type="ChEBI" id="CHEBI:17596"/>
        <dbReference type="ChEBI" id="CHEBI:28938"/>
        <dbReference type="EC" id="3.5.4.4"/>
    </reaction>
    <physiologicalReaction direction="left-to-right" evidence="8">
        <dbReference type="Rhea" id="RHEA:24409"/>
    </physiologicalReaction>
</comment>
<gene>
    <name evidence="12" type="primary">pgeF</name>
    <name evidence="12" type="ORF">H1B31_10920</name>
</gene>
<keyword evidence="6" id="KW-0378">Hydrolase</keyword>
<evidence type="ECO:0000256" key="6">
    <source>
        <dbReference type="ARBA" id="ARBA00022801"/>
    </source>
</evidence>
<reference evidence="12 13" key="1">
    <citation type="submission" date="2020-07" db="EMBL/GenBank/DDBJ databases">
        <title>Complete genome and description of Selenomonas timonensis sp. nov., a new bacterium isolated from a gingivitis subject.</title>
        <authorList>
            <person name="Antezack A."/>
        </authorList>
    </citation>
    <scope>NUCLEOTIDE SEQUENCE [LARGE SCALE GENOMIC DNA]</scope>
    <source>
        <strain evidence="12 13">Marseille-Q3039</strain>
    </source>
</reference>
<dbReference type="Gene3D" id="3.60.140.10">
    <property type="entry name" value="CNF1/YfiH-like putative cysteine hydrolases"/>
    <property type="match status" value="1"/>
</dbReference>
<evidence type="ECO:0000256" key="1">
    <source>
        <dbReference type="ARBA" id="ARBA00000553"/>
    </source>
</evidence>
<comment type="function">
    <text evidence="2">Purine nucleoside enzyme that catalyzes the phosphorolysis of adenosine and inosine nucleosides, yielding D-ribose 1-phosphate and the respective free bases, adenine and hypoxanthine. Also catalyzes the phosphorolysis of S-methyl-5'-thioadenosine into adenine and S-methyl-5-thio-alpha-D-ribose 1-phosphate. Also has adenosine deaminase activity.</text>
</comment>
<evidence type="ECO:0000256" key="3">
    <source>
        <dbReference type="ARBA" id="ARBA00007353"/>
    </source>
</evidence>
<dbReference type="KEGG" id="stim:H1B31_10920"/>
<comment type="catalytic activity">
    <reaction evidence="9">
        <text>adenosine + phosphate = alpha-D-ribose 1-phosphate + adenine</text>
        <dbReference type="Rhea" id="RHEA:27642"/>
        <dbReference type="ChEBI" id="CHEBI:16335"/>
        <dbReference type="ChEBI" id="CHEBI:16708"/>
        <dbReference type="ChEBI" id="CHEBI:43474"/>
        <dbReference type="ChEBI" id="CHEBI:57720"/>
        <dbReference type="EC" id="2.4.2.1"/>
    </reaction>
    <physiologicalReaction direction="left-to-right" evidence="9">
        <dbReference type="Rhea" id="RHEA:27643"/>
    </physiologicalReaction>
</comment>
<dbReference type="CDD" id="cd16833">
    <property type="entry name" value="YfiH"/>
    <property type="match status" value="1"/>
</dbReference>
<organism evidence="12 13">
    <name type="scientific">Selenomonas timonae</name>
    <dbReference type="NCBI Taxonomy" id="2754044"/>
    <lineage>
        <taxon>Bacteria</taxon>
        <taxon>Bacillati</taxon>
        <taxon>Bacillota</taxon>
        <taxon>Negativicutes</taxon>
        <taxon>Selenomonadales</taxon>
        <taxon>Selenomonadaceae</taxon>
        <taxon>Selenomonas</taxon>
    </lineage>
</organism>
<dbReference type="InterPro" id="IPR038371">
    <property type="entry name" value="Cu_polyphenol_OxRdtase_sf"/>
</dbReference>
<dbReference type="EMBL" id="CP060204">
    <property type="protein sequence ID" value="QNH54333.1"/>
    <property type="molecule type" value="Genomic_DNA"/>
</dbReference>
<evidence type="ECO:0000313" key="13">
    <source>
        <dbReference type="Proteomes" id="UP000515480"/>
    </source>
</evidence>
<evidence type="ECO:0000256" key="5">
    <source>
        <dbReference type="ARBA" id="ARBA00022723"/>
    </source>
</evidence>
<proteinExistence type="inferred from homology"/>
<dbReference type="NCBIfam" id="TIGR00726">
    <property type="entry name" value="peptidoglycan editing factor PgeF"/>
    <property type="match status" value="1"/>
</dbReference>
<dbReference type="Pfam" id="PF02578">
    <property type="entry name" value="Cu-oxidase_4"/>
    <property type="match status" value="1"/>
</dbReference>
<keyword evidence="4" id="KW-0808">Transferase</keyword>